<dbReference type="PRINTS" id="PR00619">
    <property type="entry name" value="GATAZNFINGER"/>
</dbReference>
<organism evidence="9 10">
    <name type="scientific">Catenaria anguillulae PL171</name>
    <dbReference type="NCBI Taxonomy" id="765915"/>
    <lineage>
        <taxon>Eukaryota</taxon>
        <taxon>Fungi</taxon>
        <taxon>Fungi incertae sedis</taxon>
        <taxon>Blastocladiomycota</taxon>
        <taxon>Blastocladiomycetes</taxon>
        <taxon>Blastocladiales</taxon>
        <taxon>Catenariaceae</taxon>
        <taxon>Catenaria</taxon>
    </lineage>
</organism>
<keyword evidence="3 6" id="KW-0863">Zinc-finger</keyword>
<feature type="compositionally biased region" description="Polar residues" evidence="7">
    <location>
        <begin position="159"/>
        <end position="171"/>
    </location>
</feature>
<dbReference type="STRING" id="765915.A0A1Y2H8P3"/>
<evidence type="ECO:0000313" key="10">
    <source>
        <dbReference type="Proteomes" id="UP000193411"/>
    </source>
</evidence>
<dbReference type="Gene3D" id="3.30.50.10">
    <property type="entry name" value="Erythroid Transcription Factor GATA-1, subunit A"/>
    <property type="match status" value="2"/>
</dbReference>
<dbReference type="PROSITE" id="PS50114">
    <property type="entry name" value="GATA_ZN_FINGER_2"/>
    <property type="match status" value="2"/>
</dbReference>
<sequence>PLWRRGLNDEILCNACGLYVKLHKKNRPQALCTNPPRPPAACNNKCENCGTTETSLWRKGPEGQILCNACQLYYKLHGSHRPQNLRSGIVKKRNRSSKSAPKKKGALSGPGATELLEEALSSLPGSGRSSPSAATDPGSSRPSTGAPSAASSRSATPSVPEQPNDQRAQQQ</sequence>
<dbReference type="Proteomes" id="UP000193411">
    <property type="component" value="Unassembled WGS sequence"/>
</dbReference>
<evidence type="ECO:0000256" key="5">
    <source>
        <dbReference type="ARBA" id="ARBA00023242"/>
    </source>
</evidence>
<dbReference type="GO" id="GO:0045944">
    <property type="term" value="P:positive regulation of transcription by RNA polymerase II"/>
    <property type="evidence" value="ECO:0007669"/>
    <property type="project" value="TreeGrafter"/>
</dbReference>
<dbReference type="SUPFAM" id="SSF57716">
    <property type="entry name" value="Glucocorticoid receptor-like (DNA-binding domain)"/>
    <property type="match status" value="2"/>
</dbReference>
<keyword evidence="10" id="KW-1185">Reference proteome</keyword>
<dbReference type="GO" id="GO:0005634">
    <property type="term" value="C:nucleus"/>
    <property type="evidence" value="ECO:0007669"/>
    <property type="project" value="UniProtKB-SubCell"/>
</dbReference>
<dbReference type="InterPro" id="IPR013088">
    <property type="entry name" value="Znf_NHR/GATA"/>
</dbReference>
<dbReference type="InterPro" id="IPR039355">
    <property type="entry name" value="Transcription_factor_GATA"/>
</dbReference>
<dbReference type="OrthoDB" id="515401at2759"/>
<dbReference type="CDD" id="cd00202">
    <property type="entry name" value="ZnF_GATA"/>
    <property type="match status" value="2"/>
</dbReference>
<evidence type="ECO:0000256" key="1">
    <source>
        <dbReference type="ARBA" id="ARBA00004123"/>
    </source>
</evidence>
<evidence type="ECO:0000256" key="2">
    <source>
        <dbReference type="ARBA" id="ARBA00022723"/>
    </source>
</evidence>
<dbReference type="GO" id="GO:0000981">
    <property type="term" value="F:DNA-binding transcription factor activity, RNA polymerase II-specific"/>
    <property type="evidence" value="ECO:0007669"/>
    <property type="project" value="TreeGrafter"/>
</dbReference>
<dbReference type="EMBL" id="MCFL01000086">
    <property type="protein sequence ID" value="ORZ30374.1"/>
    <property type="molecule type" value="Genomic_DNA"/>
</dbReference>
<dbReference type="GO" id="GO:0000122">
    <property type="term" value="P:negative regulation of transcription by RNA polymerase II"/>
    <property type="evidence" value="ECO:0007669"/>
    <property type="project" value="TreeGrafter"/>
</dbReference>
<feature type="compositionally biased region" description="Low complexity" evidence="7">
    <location>
        <begin position="111"/>
        <end position="158"/>
    </location>
</feature>
<evidence type="ECO:0000313" key="9">
    <source>
        <dbReference type="EMBL" id="ORZ30374.1"/>
    </source>
</evidence>
<dbReference type="Pfam" id="PF00320">
    <property type="entry name" value="GATA"/>
    <property type="match status" value="2"/>
</dbReference>
<dbReference type="PANTHER" id="PTHR10071">
    <property type="entry name" value="TRANSCRIPTION FACTOR GATA FAMILY MEMBER"/>
    <property type="match status" value="1"/>
</dbReference>
<name>A0A1Y2H8P3_9FUNG</name>
<dbReference type="PROSITE" id="PS00344">
    <property type="entry name" value="GATA_ZN_FINGER_1"/>
    <property type="match status" value="1"/>
</dbReference>
<keyword evidence="2" id="KW-0479">Metal-binding</keyword>
<comment type="subcellular location">
    <subcellularLocation>
        <location evidence="1">Nucleus</location>
    </subcellularLocation>
</comment>
<keyword evidence="4" id="KW-0862">Zinc</keyword>
<reference evidence="9 10" key="1">
    <citation type="submission" date="2016-07" db="EMBL/GenBank/DDBJ databases">
        <title>Pervasive Adenine N6-methylation of Active Genes in Fungi.</title>
        <authorList>
            <consortium name="DOE Joint Genome Institute"/>
            <person name="Mondo S.J."/>
            <person name="Dannebaum R.O."/>
            <person name="Kuo R.C."/>
            <person name="Labutti K."/>
            <person name="Haridas S."/>
            <person name="Kuo A."/>
            <person name="Salamov A."/>
            <person name="Ahrendt S.R."/>
            <person name="Lipzen A."/>
            <person name="Sullivan W."/>
            <person name="Andreopoulos W.B."/>
            <person name="Clum A."/>
            <person name="Lindquist E."/>
            <person name="Daum C."/>
            <person name="Ramamoorthy G.K."/>
            <person name="Gryganskyi A."/>
            <person name="Culley D."/>
            <person name="Magnuson J.K."/>
            <person name="James T.Y."/>
            <person name="O'Malley M.A."/>
            <person name="Stajich J.E."/>
            <person name="Spatafora J.W."/>
            <person name="Visel A."/>
            <person name="Grigoriev I.V."/>
        </authorList>
    </citation>
    <scope>NUCLEOTIDE SEQUENCE [LARGE SCALE GENOMIC DNA]</scope>
    <source>
        <strain evidence="9 10">PL171</strain>
    </source>
</reference>
<evidence type="ECO:0000259" key="8">
    <source>
        <dbReference type="PROSITE" id="PS50114"/>
    </source>
</evidence>
<feature type="domain" description="GATA-type" evidence="8">
    <location>
        <begin position="1"/>
        <end position="28"/>
    </location>
</feature>
<evidence type="ECO:0000256" key="4">
    <source>
        <dbReference type="ARBA" id="ARBA00022833"/>
    </source>
</evidence>
<protein>
    <submittedName>
        <fullName evidence="9">GATA zinc finger-domain-containing protein</fullName>
    </submittedName>
</protein>
<feature type="non-terminal residue" evidence="9">
    <location>
        <position position="1"/>
    </location>
</feature>
<feature type="region of interest" description="Disordered" evidence="7">
    <location>
        <begin position="81"/>
        <end position="171"/>
    </location>
</feature>
<gene>
    <name evidence="9" type="ORF">BCR44DRAFT_1393626</name>
</gene>
<comment type="caution">
    <text evidence="9">The sequence shown here is derived from an EMBL/GenBank/DDBJ whole genome shotgun (WGS) entry which is preliminary data.</text>
</comment>
<feature type="compositionally biased region" description="Basic residues" evidence="7">
    <location>
        <begin position="89"/>
        <end position="105"/>
    </location>
</feature>
<dbReference type="AlphaFoldDB" id="A0A1Y2H8P3"/>
<feature type="domain" description="GATA-type" evidence="8">
    <location>
        <begin position="45"/>
        <end position="93"/>
    </location>
</feature>
<dbReference type="SMART" id="SM00401">
    <property type="entry name" value="ZnF_GATA"/>
    <property type="match status" value="2"/>
</dbReference>
<keyword evidence="5" id="KW-0539">Nucleus</keyword>
<evidence type="ECO:0000256" key="3">
    <source>
        <dbReference type="ARBA" id="ARBA00022771"/>
    </source>
</evidence>
<dbReference type="PANTHER" id="PTHR10071:SF281">
    <property type="entry name" value="BOX A-BINDING FACTOR-RELATED"/>
    <property type="match status" value="1"/>
</dbReference>
<dbReference type="InterPro" id="IPR000679">
    <property type="entry name" value="Znf_GATA"/>
</dbReference>
<dbReference type="GO" id="GO:0008270">
    <property type="term" value="F:zinc ion binding"/>
    <property type="evidence" value="ECO:0007669"/>
    <property type="project" value="UniProtKB-KW"/>
</dbReference>
<evidence type="ECO:0000256" key="6">
    <source>
        <dbReference type="PROSITE-ProRule" id="PRU00094"/>
    </source>
</evidence>
<evidence type="ECO:0000256" key="7">
    <source>
        <dbReference type="SAM" id="MobiDB-lite"/>
    </source>
</evidence>
<dbReference type="GO" id="GO:0000978">
    <property type="term" value="F:RNA polymerase II cis-regulatory region sequence-specific DNA binding"/>
    <property type="evidence" value="ECO:0007669"/>
    <property type="project" value="TreeGrafter"/>
</dbReference>
<proteinExistence type="predicted"/>
<accession>A0A1Y2H8P3</accession>